<proteinExistence type="predicted"/>
<dbReference type="AlphaFoldDB" id="A0A2P9E1R1"/>
<dbReference type="EMBL" id="LT985234">
    <property type="protein sequence ID" value="SPD97308.1"/>
    <property type="molecule type" value="Genomic_DNA"/>
</dbReference>
<sequence length="39" mass="4572">MMHEIYTTELLPFKYKHKKNGVITKKAHICANADQLRIS</sequence>
<evidence type="ECO:0000313" key="1">
    <source>
        <dbReference type="EMBL" id="SPD97308.1"/>
    </source>
</evidence>
<organism evidence="1">
    <name type="scientific">Escherichia coli</name>
    <dbReference type="NCBI Taxonomy" id="562"/>
    <lineage>
        <taxon>Bacteria</taxon>
        <taxon>Pseudomonadati</taxon>
        <taxon>Pseudomonadota</taxon>
        <taxon>Gammaproteobacteria</taxon>
        <taxon>Enterobacterales</taxon>
        <taxon>Enterobacteriaceae</taxon>
        <taxon>Escherichia</taxon>
    </lineage>
</organism>
<name>A0A2P9E1R1_ECOLX</name>
<reference evidence="1" key="1">
    <citation type="submission" date="2018-02" db="EMBL/GenBank/DDBJ databases">
        <authorList>
            <person name="Cohen D.B."/>
            <person name="Kent A.D."/>
        </authorList>
    </citation>
    <scope>NUCLEOTIDE SEQUENCE</scope>
    <source>
        <strain evidence="1">557</strain>
    </source>
</reference>
<keyword evidence="1" id="KW-0614">Plasmid</keyword>
<gene>
    <name evidence="1" type="ORF">RCS32TR557_P0029</name>
</gene>
<protein>
    <submittedName>
        <fullName evidence="1">Uncharacterized protein</fullName>
    </submittedName>
</protein>
<accession>A0A2P9E1R1</accession>
<geneLocation type="plasmid" evidence="1">
    <name>RCS32TR557_p</name>
</geneLocation>